<dbReference type="RefSeq" id="WP_003648292.1">
    <property type="nucleotide sequence ID" value="NZ_CP040500.1"/>
</dbReference>
<organism evidence="5 6">
    <name type="scientific">Lactobacillus paragasseri JV-V03</name>
    <dbReference type="NCBI Taxonomy" id="525326"/>
    <lineage>
        <taxon>Bacteria</taxon>
        <taxon>Bacillati</taxon>
        <taxon>Bacillota</taxon>
        <taxon>Bacilli</taxon>
        <taxon>Lactobacillales</taxon>
        <taxon>Lactobacillaceae</taxon>
        <taxon>Lactobacillus</taxon>
    </lineage>
</organism>
<dbReference type="SUPFAM" id="SSF53448">
    <property type="entry name" value="Nucleotide-diphospho-sugar transferases"/>
    <property type="match status" value="1"/>
</dbReference>
<dbReference type="InterPro" id="IPR014869">
    <property type="entry name" value="GT-D"/>
</dbReference>
<dbReference type="InterPro" id="IPR050748">
    <property type="entry name" value="Glycosyltrans_8_dom-fam"/>
</dbReference>
<keyword evidence="1" id="KW-0328">Glycosyltransferase</keyword>
<sequence length="675" mass="78933">MDTIALDADVNDLNKIETTLKSIFLHNQHVEIHIINFNIPHEWFINVNQYVNQFGSKIIDEKIDPNFLGDVQPSSDQIKKISFGRFLIPDLISADKVLYLDSDLIVTDNLQSIFQMNFDDKMLFAVHDYQNPDQFNSGVMLINNKRWREEKVSSKLIEMSKQQALASDQAVINEVFKNQIGELNLSYNYQIGLEKNAYWNNKQVVFDNYNRVPIPRIINYSGDDNPFNLVSTGDLRNNWWQYHNLEWSDIVKRYGKFDKSKVRRPEFDAEAFIFARVAETKDLELLIQKLSNVRFNIASYTNMSWLLEKLVKYDNVQLYPFVMNPTLDNLISNADFSLDINYLKEDDVTEKIINQQKPILSFEETKNNNISYDKYYVFANDAQDEMVEAIKKIIDKKKETSAFDIKVKDIDESLDLILNEHKSVIRFGDGEFNIIRGESIFYQDYNKELALRLESIILSGNYDNTLICLPDVFEDLARYNDYAQRTYKKRFFPQNASFLKRIEQTKNWYGSTFVSRPYIDLVDKSESPGYFEKLRQIWNQRDVLIVEGKYSRSGVGNDLFDNAKSIKRILCPAKNSYEKIDQIEQAIRNNAQNRLILLMLGPTAKVIVDDLQNLNNQKIDIGHIDSEYEWFKMGVTDKVKLKNKHTAEFNRDANIAPIHDKTYSSQVIERIENGY</sequence>
<dbReference type="Pfam" id="PF01501">
    <property type="entry name" value="Glyco_transf_8"/>
    <property type="match status" value="1"/>
</dbReference>
<dbReference type="EMBL" id="ACGO02000001">
    <property type="protein sequence ID" value="EFJ69617.1"/>
    <property type="molecule type" value="Genomic_DNA"/>
</dbReference>
<evidence type="ECO:0000313" key="6">
    <source>
        <dbReference type="Proteomes" id="UP000003672"/>
    </source>
</evidence>
<feature type="domain" description="Glycosyltransferase GT-D fold" evidence="4">
    <location>
        <begin position="424"/>
        <end position="649"/>
    </location>
</feature>
<dbReference type="NCBIfam" id="TIGR03728">
    <property type="entry name" value="glyco_access_1"/>
    <property type="match status" value="1"/>
</dbReference>
<keyword evidence="2" id="KW-0808">Transferase</keyword>
<gene>
    <name evidence="5" type="ORF">HMPREF0514_10061</name>
</gene>
<evidence type="ECO:0000256" key="3">
    <source>
        <dbReference type="ARBA" id="ARBA00022723"/>
    </source>
</evidence>
<evidence type="ECO:0000313" key="5">
    <source>
        <dbReference type="EMBL" id="EFJ69617.1"/>
    </source>
</evidence>
<dbReference type="InterPro" id="IPR029044">
    <property type="entry name" value="Nucleotide-diphossugar_trans"/>
</dbReference>
<evidence type="ECO:0000259" key="4">
    <source>
        <dbReference type="Pfam" id="PF08759"/>
    </source>
</evidence>
<dbReference type="PANTHER" id="PTHR13778">
    <property type="entry name" value="GLYCOSYLTRANSFERASE 8 DOMAIN-CONTAINING PROTEIN"/>
    <property type="match status" value="1"/>
</dbReference>
<dbReference type="Proteomes" id="UP000003672">
    <property type="component" value="Unassembled WGS sequence"/>
</dbReference>
<comment type="caution">
    <text evidence="5">The sequence shown here is derived from an EMBL/GenBank/DDBJ whole genome shotgun (WGS) entry which is preliminary data.</text>
</comment>
<reference evidence="5 6" key="1">
    <citation type="submission" date="2010-06" db="EMBL/GenBank/DDBJ databases">
        <authorList>
            <person name="Muzny D."/>
            <person name="Qin X."/>
            <person name="Buhay C."/>
            <person name="Dugan-Rocha S."/>
            <person name="Ding Y."/>
            <person name="Chen G."/>
            <person name="Hawes A."/>
            <person name="Holder M."/>
            <person name="Jhangiani S."/>
            <person name="Johnson A."/>
            <person name="Khan Z."/>
            <person name="Li Z."/>
            <person name="Liu W."/>
            <person name="Liu X."/>
            <person name="Perez L."/>
            <person name="Shen H."/>
            <person name="Wang Q."/>
            <person name="Watt J."/>
            <person name="Xi L."/>
            <person name="Xin Y."/>
            <person name="Zhou J."/>
            <person name="Deng J."/>
            <person name="Jiang H."/>
            <person name="Liu Y."/>
            <person name="Qu J."/>
            <person name="Song X.-Z."/>
            <person name="Zhang L."/>
            <person name="Villasana D."/>
            <person name="Johnson A."/>
            <person name="Liu J."/>
            <person name="Liyanage D."/>
            <person name="Lorensuhewa L."/>
            <person name="Robinson T."/>
            <person name="Song A."/>
            <person name="Song B.-B."/>
            <person name="Dinh H."/>
            <person name="Thornton R."/>
            <person name="Coyle M."/>
            <person name="Francisco L."/>
            <person name="Jackson L."/>
            <person name="Javaid M."/>
            <person name="Korchina V."/>
            <person name="Kovar C."/>
            <person name="Mata R."/>
            <person name="Mathew T."/>
            <person name="Ngo R."/>
            <person name="Nguyen L."/>
            <person name="Nguyen N."/>
            <person name="Okwuonu G."/>
            <person name="Ongeri F."/>
            <person name="Pham C."/>
            <person name="Simmons D."/>
            <person name="Wilczek-Boney K."/>
            <person name="Hale W."/>
            <person name="Jakkamsetti A."/>
            <person name="Pham P."/>
            <person name="Ruth R."/>
            <person name="San Lucas F."/>
            <person name="Warren J."/>
            <person name="Zhang J."/>
            <person name="Zhao Z."/>
            <person name="Zhou C."/>
            <person name="Zhu D."/>
            <person name="Lee S."/>
            <person name="Bess C."/>
            <person name="Blankenburg K."/>
            <person name="Forbes L."/>
            <person name="Fu Q."/>
            <person name="Gubbala S."/>
            <person name="Hirani K."/>
            <person name="Jayaseelan J.C."/>
            <person name="Lara F."/>
            <person name="Munidasa M."/>
            <person name="Palculict T."/>
            <person name="Patil S."/>
            <person name="Pu L.-L."/>
            <person name="Saada N."/>
            <person name="Tang L."/>
            <person name="Weissenberger G."/>
            <person name="Zhu Y."/>
            <person name="Hemphill L."/>
            <person name="Shang Y."/>
            <person name="Youmans B."/>
            <person name="Ayvaz T."/>
            <person name="Ross M."/>
            <person name="Santibanez J."/>
            <person name="Aqrawi P."/>
            <person name="Gross S."/>
            <person name="Joshi V."/>
            <person name="Fowler G."/>
            <person name="Nazareth L."/>
            <person name="Reid J."/>
            <person name="Worley K."/>
            <person name="Petrosino J."/>
            <person name="Highlander S."/>
            <person name="Gibbs R."/>
        </authorList>
    </citation>
    <scope>NUCLEOTIDE SEQUENCE [LARGE SCALE GENOMIC DNA]</scope>
    <source>
        <strain evidence="5 6">JV-V03</strain>
    </source>
</reference>
<dbReference type="PANTHER" id="PTHR13778:SF47">
    <property type="entry name" value="LIPOPOLYSACCHARIDE 1,3-GALACTOSYLTRANSFERASE"/>
    <property type="match status" value="1"/>
</dbReference>
<dbReference type="AlphaFoldDB" id="A0AA87DDK3"/>
<protein>
    <submittedName>
        <fullName evidence="5">Glycosyltransferase, SP_1767 family</fullName>
    </submittedName>
</protein>
<proteinExistence type="predicted"/>
<dbReference type="InterPro" id="IPR002495">
    <property type="entry name" value="Glyco_trans_8"/>
</dbReference>
<keyword evidence="3" id="KW-0479">Metal-binding</keyword>
<evidence type="ECO:0000256" key="2">
    <source>
        <dbReference type="ARBA" id="ARBA00022679"/>
    </source>
</evidence>
<accession>A0AA87DDK3</accession>
<dbReference type="GO" id="GO:0046872">
    <property type="term" value="F:metal ion binding"/>
    <property type="evidence" value="ECO:0007669"/>
    <property type="project" value="UniProtKB-KW"/>
</dbReference>
<dbReference type="Pfam" id="PF08759">
    <property type="entry name" value="GT-D"/>
    <property type="match status" value="1"/>
</dbReference>
<dbReference type="GO" id="GO:0016757">
    <property type="term" value="F:glycosyltransferase activity"/>
    <property type="evidence" value="ECO:0007669"/>
    <property type="project" value="UniProtKB-KW"/>
</dbReference>
<dbReference type="Gene3D" id="3.90.550.10">
    <property type="entry name" value="Spore Coat Polysaccharide Biosynthesis Protein SpsA, Chain A"/>
    <property type="match status" value="1"/>
</dbReference>
<dbReference type="CDD" id="cd04194">
    <property type="entry name" value="GT8_A4GalT_like"/>
    <property type="match status" value="1"/>
</dbReference>
<evidence type="ECO:0000256" key="1">
    <source>
        <dbReference type="ARBA" id="ARBA00022676"/>
    </source>
</evidence>
<name>A0AA87DDK3_9LACO</name>